<dbReference type="CDD" id="cd00009">
    <property type="entry name" value="AAA"/>
    <property type="match status" value="1"/>
</dbReference>
<organism evidence="2 3">
    <name type="scientific">Lactonifactor longoviformis DSM 17459</name>
    <dbReference type="NCBI Taxonomy" id="1122155"/>
    <lineage>
        <taxon>Bacteria</taxon>
        <taxon>Bacillati</taxon>
        <taxon>Bacillota</taxon>
        <taxon>Clostridia</taxon>
        <taxon>Eubacteriales</taxon>
        <taxon>Clostridiaceae</taxon>
        <taxon>Lactonifactor</taxon>
    </lineage>
</organism>
<dbReference type="OrthoDB" id="9808317at2"/>
<evidence type="ECO:0000313" key="3">
    <source>
        <dbReference type="Proteomes" id="UP000184245"/>
    </source>
</evidence>
<feature type="domain" description="AAA+ ATPase" evidence="1">
    <location>
        <begin position="32"/>
        <end position="188"/>
    </location>
</feature>
<dbReference type="EMBL" id="FQVI01000007">
    <property type="protein sequence ID" value="SHE83533.1"/>
    <property type="molecule type" value="Genomic_DNA"/>
</dbReference>
<dbReference type="InterPro" id="IPR003593">
    <property type="entry name" value="AAA+_ATPase"/>
</dbReference>
<protein>
    <submittedName>
        <fullName evidence="2">AAA domain (Dynein-related subfamily)</fullName>
    </submittedName>
</protein>
<dbReference type="GO" id="GO:0016887">
    <property type="term" value="F:ATP hydrolysis activity"/>
    <property type="evidence" value="ECO:0007669"/>
    <property type="project" value="InterPro"/>
</dbReference>
<dbReference type="Pfam" id="PF07728">
    <property type="entry name" value="AAA_5"/>
    <property type="match status" value="1"/>
</dbReference>
<reference evidence="2 3" key="1">
    <citation type="submission" date="2016-11" db="EMBL/GenBank/DDBJ databases">
        <authorList>
            <person name="Jaros S."/>
            <person name="Januszkiewicz K."/>
            <person name="Wedrychowicz H."/>
        </authorList>
    </citation>
    <scope>NUCLEOTIDE SEQUENCE [LARGE SCALE GENOMIC DNA]</scope>
    <source>
        <strain evidence="2 3">DSM 17459</strain>
    </source>
</reference>
<dbReference type="RefSeq" id="WP_072850806.1">
    <property type="nucleotide sequence ID" value="NZ_FQVI01000007.1"/>
</dbReference>
<dbReference type="Gene3D" id="3.40.50.300">
    <property type="entry name" value="P-loop containing nucleotide triphosphate hydrolases"/>
    <property type="match status" value="1"/>
</dbReference>
<accession>A0A1M4WR56</accession>
<dbReference type="InterPro" id="IPR011704">
    <property type="entry name" value="ATPase_dyneun-rel_AAA"/>
</dbReference>
<dbReference type="GO" id="GO:0005524">
    <property type="term" value="F:ATP binding"/>
    <property type="evidence" value="ECO:0007669"/>
    <property type="project" value="InterPro"/>
</dbReference>
<dbReference type="Proteomes" id="UP000184245">
    <property type="component" value="Unassembled WGS sequence"/>
</dbReference>
<evidence type="ECO:0000313" key="2">
    <source>
        <dbReference type="EMBL" id="SHE83533.1"/>
    </source>
</evidence>
<dbReference type="SMART" id="SM00382">
    <property type="entry name" value="AAA"/>
    <property type="match status" value="1"/>
</dbReference>
<proteinExistence type="predicted"/>
<dbReference type="STRING" id="1122155.SAMN02745158_01670"/>
<sequence length="509" mass="58989">MNIKEAKTEIKNTIRAYTRKNERGEYLFPRSRQRPVLLIGPPGIGKTAIMEQIAEECNVGLVAYTITHHTRQSAIGLPRIEERIYQGTSFQVTEYTMSEIIASVYECIERTGHQEGILFIDEINCVSETLAPTMLQFLQNKTFGSHKVPQGWVIVAAGNPPAYNKSVREFDVVTLDRVKKILVEADCSVWMEYASGNRIHGGIRSYLNIRKDNFYLVENTPEGKFFVTARGWEDLSEMIKSYEELHIPVTEDLMVQYLQKEDIARDFASYYHLYEKYQGDYQITEMLEGTLGAEAYSRKVDMGQAAAFDERLTIAGLLLDQLSEYFGRYTEAEALVKRLHQRLLSARDWLSDNSSSAALEDFLEQQRHSLEVKVQAELISVKEEELEEKVLRILEGYLLILKEERLTRADLAVEKLRALFALETERRKQVILRTQKALKKAFDFMQDTFGDDQEMILFVTGLSKNREGMDFIRRHGCPEYFACSKKLLFREREEELKQEIESLQRQWQV</sequence>
<name>A0A1M4WR56_9CLOT</name>
<dbReference type="InterPro" id="IPR027417">
    <property type="entry name" value="P-loop_NTPase"/>
</dbReference>
<keyword evidence="3" id="KW-1185">Reference proteome</keyword>
<gene>
    <name evidence="2" type="ORF">SAMN02745158_01670</name>
</gene>
<dbReference type="SUPFAM" id="SSF52540">
    <property type="entry name" value="P-loop containing nucleoside triphosphate hydrolases"/>
    <property type="match status" value="1"/>
</dbReference>
<dbReference type="AlphaFoldDB" id="A0A1M4WR56"/>
<evidence type="ECO:0000259" key="1">
    <source>
        <dbReference type="SMART" id="SM00382"/>
    </source>
</evidence>